<dbReference type="Proteomes" id="UP001595555">
    <property type="component" value="Unassembled WGS sequence"/>
</dbReference>
<gene>
    <name evidence="3" type="ORF">ACFODX_10655</name>
</gene>
<dbReference type="PANTHER" id="PTHR12558:SF13">
    <property type="entry name" value="CELL DIVISION CYCLE PROTEIN 27 HOMOLOG"/>
    <property type="match status" value="1"/>
</dbReference>
<proteinExistence type="predicted"/>
<evidence type="ECO:0000313" key="4">
    <source>
        <dbReference type="Proteomes" id="UP001595555"/>
    </source>
</evidence>
<protein>
    <submittedName>
        <fullName evidence="3">Tetratricopeptide repeat protein</fullName>
    </submittedName>
</protein>
<dbReference type="Pfam" id="PF13424">
    <property type="entry name" value="TPR_12"/>
    <property type="match status" value="1"/>
</dbReference>
<organism evidence="3 4">
    <name type="scientific">Cellvibrio fontiphilus</name>
    <dbReference type="NCBI Taxonomy" id="1815559"/>
    <lineage>
        <taxon>Bacteria</taxon>
        <taxon>Pseudomonadati</taxon>
        <taxon>Pseudomonadota</taxon>
        <taxon>Gammaproteobacteria</taxon>
        <taxon>Cellvibrionales</taxon>
        <taxon>Cellvibrionaceae</taxon>
        <taxon>Cellvibrio</taxon>
    </lineage>
</organism>
<feature type="chain" id="PRO_5045455543" evidence="2">
    <location>
        <begin position="26"/>
        <end position="579"/>
    </location>
</feature>
<sequence>MIKHRPLILSSITLYWVLSGCSLQASRSAAAVEQAPESAPTATEVRVQIPARPFPTETLYSLLAAEIAGSRAQYDLALGNYVQQARETRDPQVAERATLIARYLNDYNTALEMAKLWTNAAPHNQDALANASLAHLQLGQLREAFHYSVLLQDEGGEPLFQNIAASAASIDEAARSLLLEDFSRQLARHPEDEQLLVGKGILLQQSGDYPSAMEQVRKTLTLHPRSIPAAILEANLLHQLKRDNEAIAKMASLLEFYPENTSLRQQYARILTHHDLALAQEQFAILSQQQPANGDILLSLGIISLERQDLETARTSFEQLLDRDQHTATANYYLGRMAEARNDMQEAIIHYLQVNNGNDFLSATLQLLDIFVRQEDFLSAEQHMNRVRLRFPDQSEALYVLHSQTLVRHNHVLQAEQVLNEGLSHFPVSTRLLFARAMLNHERQRLTATERDLRQILKLDKDNVAALNSLGYILADRTQRFDEAYELLEKALRLKPDDAAIIDSMGWLHYRTGKYPDALHYLRQAYETAPNAEIGAHLGEVLWAIGDQEEARRIWREALQREPGNKTIHETITRLKADL</sequence>
<evidence type="ECO:0000313" key="3">
    <source>
        <dbReference type="EMBL" id="MFC3116018.1"/>
    </source>
</evidence>
<dbReference type="Gene3D" id="1.25.40.10">
    <property type="entry name" value="Tetratricopeptide repeat domain"/>
    <property type="match status" value="2"/>
</dbReference>
<feature type="signal peptide" evidence="2">
    <location>
        <begin position="1"/>
        <end position="25"/>
    </location>
</feature>
<dbReference type="EMBL" id="JBHRTF010000004">
    <property type="protein sequence ID" value="MFC3116018.1"/>
    <property type="molecule type" value="Genomic_DNA"/>
</dbReference>
<evidence type="ECO:0000256" key="2">
    <source>
        <dbReference type="SAM" id="SignalP"/>
    </source>
</evidence>
<dbReference type="SUPFAM" id="SSF48452">
    <property type="entry name" value="TPR-like"/>
    <property type="match status" value="2"/>
</dbReference>
<dbReference type="PANTHER" id="PTHR12558">
    <property type="entry name" value="CELL DIVISION CYCLE 16,23,27"/>
    <property type="match status" value="1"/>
</dbReference>
<keyword evidence="2" id="KW-0732">Signal</keyword>
<dbReference type="SMART" id="SM00028">
    <property type="entry name" value="TPR"/>
    <property type="match status" value="7"/>
</dbReference>
<reference evidence="4" key="1">
    <citation type="journal article" date="2019" name="Int. J. Syst. Evol. Microbiol.">
        <title>The Global Catalogue of Microorganisms (GCM) 10K type strain sequencing project: providing services to taxonomists for standard genome sequencing and annotation.</title>
        <authorList>
            <consortium name="The Broad Institute Genomics Platform"/>
            <consortium name="The Broad Institute Genome Sequencing Center for Infectious Disease"/>
            <person name="Wu L."/>
            <person name="Ma J."/>
        </authorList>
    </citation>
    <scope>NUCLEOTIDE SEQUENCE [LARGE SCALE GENOMIC DNA]</scope>
    <source>
        <strain evidence="4">KCTC 52237</strain>
    </source>
</reference>
<dbReference type="RefSeq" id="WP_378118887.1">
    <property type="nucleotide sequence ID" value="NZ_JBHRTF010000004.1"/>
</dbReference>
<comment type="caution">
    <text evidence="3">The sequence shown here is derived from an EMBL/GenBank/DDBJ whole genome shotgun (WGS) entry which is preliminary data.</text>
</comment>
<dbReference type="PROSITE" id="PS50005">
    <property type="entry name" value="TPR"/>
    <property type="match status" value="2"/>
</dbReference>
<dbReference type="InterPro" id="IPR011990">
    <property type="entry name" value="TPR-like_helical_dom_sf"/>
</dbReference>
<dbReference type="PROSITE" id="PS51257">
    <property type="entry name" value="PROKAR_LIPOPROTEIN"/>
    <property type="match status" value="1"/>
</dbReference>
<feature type="repeat" description="TPR" evidence="1">
    <location>
        <begin position="499"/>
        <end position="532"/>
    </location>
</feature>
<feature type="repeat" description="TPR" evidence="1">
    <location>
        <begin position="193"/>
        <end position="226"/>
    </location>
</feature>
<dbReference type="Pfam" id="PF13432">
    <property type="entry name" value="TPR_16"/>
    <property type="match status" value="1"/>
</dbReference>
<dbReference type="InterPro" id="IPR019734">
    <property type="entry name" value="TPR_rpt"/>
</dbReference>
<keyword evidence="4" id="KW-1185">Reference proteome</keyword>
<name>A0ABV7FJK1_9GAMM</name>
<accession>A0ABV7FJK1</accession>
<keyword evidence="1" id="KW-0802">TPR repeat</keyword>
<evidence type="ECO:0000256" key="1">
    <source>
        <dbReference type="PROSITE-ProRule" id="PRU00339"/>
    </source>
</evidence>